<evidence type="ECO:0000313" key="2">
    <source>
        <dbReference type="Proteomes" id="UP000805193"/>
    </source>
</evidence>
<gene>
    <name evidence="1" type="ORF">HPB47_017965</name>
</gene>
<keyword evidence="2" id="KW-1185">Reference proteome</keyword>
<reference evidence="1 2" key="1">
    <citation type="journal article" date="2020" name="Cell">
        <title>Large-Scale Comparative Analyses of Tick Genomes Elucidate Their Genetic Diversity and Vector Capacities.</title>
        <authorList>
            <consortium name="Tick Genome and Microbiome Consortium (TIGMIC)"/>
            <person name="Jia N."/>
            <person name="Wang J."/>
            <person name="Shi W."/>
            <person name="Du L."/>
            <person name="Sun Y."/>
            <person name="Zhan W."/>
            <person name="Jiang J.F."/>
            <person name="Wang Q."/>
            <person name="Zhang B."/>
            <person name="Ji P."/>
            <person name="Bell-Sakyi L."/>
            <person name="Cui X.M."/>
            <person name="Yuan T.T."/>
            <person name="Jiang B.G."/>
            <person name="Yang W.F."/>
            <person name="Lam T.T."/>
            <person name="Chang Q.C."/>
            <person name="Ding S.J."/>
            <person name="Wang X.J."/>
            <person name="Zhu J.G."/>
            <person name="Ruan X.D."/>
            <person name="Zhao L."/>
            <person name="Wei J.T."/>
            <person name="Ye R.Z."/>
            <person name="Que T.C."/>
            <person name="Du C.H."/>
            <person name="Zhou Y.H."/>
            <person name="Cheng J.X."/>
            <person name="Dai P.F."/>
            <person name="Guo W.B."/>
            <person name="Han X.H."/>
            <person name="Huang E.J."/>
            <person name="Li L.F."/>
            <person name="Wei W."/>
            <person name="Gao Y.C."/>
            <person name="Liu J.Z."/>
            <person name="Shao H.Z."/>
            <person name="Wang X."/>
            <person name="Wang C.C."/>
            <person name="Yang T.C."/>
            <person name="Huo Q.B."/>
            <person name="Li W."/>
            <person name="Chen H.Y."/>
            <person name="Chen S.E."/>
            <person name="Zhou L.G."/>
            <person name="Ni X.B."/>
            <person name="Tian J.H."/>
            <person name="Sheng Y."/>
            <person name="Liu T."/>
            <person name="Pan Y.S."/>
            <person name="Xia L.Y."/>
            <person name="Li J."/>
            <person name="Zhao F."/>
            <person name="Cao W.C."/>
        </authorList>
    </citation>
    <scope>NUCLEOTIDE SEQUENCE [LARGE SCALE GENOMIC DNA]</scope>
    <source>
        <strain evidence="1">Iper-2018</strain>
    </source>
</reference>
<sequence>MMSFKSAYFLFLSALTVATRMECVLHVHQDDALPGRVWADNSSPKLEPLLHPIQEDRTTVVWPIIDIVDDHSLQYKGKGAEYLMLGGFNWKAEFVWINLPSG</sequence>
<dbReference type="EMBL" id="JABSTQ010006975">
    <property type="protein sequence ID" value="KAG0436397.1"/>
    <property type="molecule type" value="Genomic_DNA"/>
</dbReference>
<evidence type="ECO:0000313" key="1">
    <source>
        <dbReference type="EMBL" id="KAG0436397.1"/>
    </source>
</evidence>
<comment type="caution">
    <text evidence="1">The sequence shown here is derived from an EMBL/GenBank/DDBJ whole genome shotgun (WGS) entry which is preliminary data.</text>
</comment>
<protein>
    <submittedName>
        <fullName evidence="1">Uncharacterized protein</fullName>
    </submittedName>
</protein>
<dbReference type="Proteomes" id="UP000805193">
    <property type="component" value="Unassembled WGS sequence"/>
</dbReference>
<proteinExistence type="predicted"/>
<name>A0AC60QMX4_IXOPE</name>
<accession>A0AC60QMX4</accession>
<organism evidence="1 2">
    <name type="scientific">Ixodes persulcatus</name>
    <name type="common">Taiga tick</name>
    <dbReference type="NCBI Taxonomy" id="34615"/>
    <lineage>
        <taxon>Eukaryota</taxon>
        <taxon>Metazoa</taxon>
        <taxon>Ecdysozoa</taxon>
        <taxon>Arthropoda</taxon>
        <taxon>Chelicerata</taxon>
        <taxon>Arachnida</taxon>
        <taxon>Acari</taxon>
        <taxon>Parasitiformes</taxon>
        <taxon>Ixodida</taxon>
        <taxon>Ixodoidea</taxon>
        <taxon>Ixodidae</taxon>
        <taxon>Ixodinae</taxon>
        <taxon>Ixodes</taxon>
    </lineage>
</organism>